<evidence type="ECO:0000313" key="6">
    <source>
        <dbReference type="EMBL" id="QNM09988.1"/>
    </source>
</evidence>
<organism evidence="6 7">
    <name type="scientific">Wansuia hejianensis</name>
    <dbReference type="NCBI Taxonomy" id="2763667"/>
    <lineage>
        <taxon>Bacteria</taxon>
        <taxon>Bacillati</taxon>
        <taxon>Bacillota</taxon>
        <taxon>Clostridia</taxon>
        <taxon>Lachnospirales</taxon>
        <taxon>Lachnospiraceae</taxon>
        <taxon>Wansuia</taxon>
    </lineage>
</organism>
<dbReference type="Gene3D" id="3.20.20.80">
    <property type="entry name" value="Glycosidases"/>
    <property type="match status" value="1"/>
</dbReference>
<dbReference type="SUPFAM" id="SSF51011">
    <property type="entry name" value="Glycosyl hydrolase domain"/>
    <property type="match status" value="1"/>
</dbReference>
<dbReference type="Pfam" id="PF01055">
    <property type="entry name" value="Glyco_hydro_31_2nd"/>
    <property type="match status" value="1"/>
</dbReference>
<sequence>MEVKSYTAGQDCRKVDIETNRGRLAVFGIAENIMRCVYTRREEILPVSPLGIECAGGQELSVREKKGSFYVSSGRLQVRICRETGSFTWEDPETGKIFFREGEKELTEKPLLVYTTGGEEAVIERYQSVDGERSIVANLKPETDHMVYSGRLNFQWASGEQIHGLGQGEEGIYDYRGKVQYLYQHNMRIPVPFLVSDQKYGVLTDCGSLMTFNDDERGSYLYLDAVEQMDYYVIAGKDTDEIIRGFRKLTGKAVMLPKWSFGYVQSKEAYHSQKELVAAAAEYRRRKVGLDCIVQDWKTWKEDEWGNKRVDRSRYPDLGEMRRELHGMHVHSMVSVWPNMNEGTDDYEEMKEHGFLLNDYSTYDAFSAEARELYWKQAERELFSGGFDAWWCDSSEPFTGSDWSGEYQREPWERYELVGNEHRKYCRADRANLYPVYHARGMYENQRKAAPDQRVLNLTRSGYPSSQKYGTMLWSGDTSATWQVFRRQVTEGLNMCISGMPYWTLDIGGFFTVHEKWWKRGCGREADSSPNWFWRGDYEEGTADAGYRELYVRWFEYGAFLPMFRSHGTDTPREIWNFGETGDPFYDALVMTIETRYRLMPYIYSLAGNVWLEDGTMLRSLLFDFPEDRKAAAMDSEFMFGSSLLVCPVTEPMYYGRNSEELKRPKRWSCYLPEGAGWYDFYTGEQYEGGRTVDVPVDLSHIPVFVKAGSVLPMEQRLEYAQEEVSTPLELRVYPGADGSFVYYEDGGDGYEYEGGKYNRIVMEWQDTAGKLTIGGAEHKFPQGILGRKCVVTAGRERKEFLYEGRPVTLEFKAGGIGDEIQG</sequence>
<dbReference type="InterPro" id="IPR051816">
    <property type="entry name" value="Glycosyl_Hydrolase_31"/>
</dbReference>
<reference evidence="6 7" key="1">
    <citation type="submission" date="2020-08" db="EMBL/GenBank/DDBJ databases">
        <authorList>
            <person name="Liu C."/>
            <person name="Sun Q."/>
        </authorList>
    </citation>
    <scope>NUCLEOTIDE SEQUENCE [LARGE SCALE GENOMIC DNA]</scope>
    <source>
        <strain evidence="6 7">NSJ-29</strain>
    </source>
</reference>
<dbReference type="RefSeq" id="WP_249329507.1">
    <property type="nucleotide sequence ID" value="NZ_CP060635.1"/>
</dbReference>
<dbReference type="PANTHER" id="PTHR43863:SF2">
    <property type="entry name" value="MALTASE-GLUCOAMYLASE"/>
    <property type="match status" value="1"/>
</dbReference>
<dbReference type="CDD" id="cd06591">
    <property type="entry name" value="GH31_xylosidase_XylS"/>
    <property type="match status" value="1"/>
</dbReference>
<protein>
    <submittedName>
        <fullName evidence="6">DUF5110 domain-containing protein</fullName>
    </submittedName>
</protein>
<proteinExistence type="inferred from homology"/>
<comment type="similarity">
    <text evidence="1 2">Belongs to the glycosyl hydrolase 31 family.</text>
</comment>
<dbReference type="SUPFAM" id="SSF51445">
    <property type="entry name" value="(Trans)glycosidases"/>
    <property type="match status" value="1"/>
</dbReference>
<keyword evidence="2" id="KW-0378">Hydrolase</keyword>
<dbReference type="InterPro" id="IPR048395">
    <property type="entry name" value="Glyco_hydro_31_C"/>
</dbReference>
<dbReference type="GO" id="GO:0030246">
    <property type="term" value="F:carbohydrate binding"/>
    <property type="evidence" value="ECO:0007669"/>
    <property type="project" value="InterPro"/>
</dbReference>
<accession>A0A7G9GGQ6</accession>
<keyword evidence="7" id="KW-1185">Reference proteome</keyword>
<evidence type="ECO:0000256" key="2">
    <source>
        <dbReference type="RuleBase" id="RU361185"/>
    </source>
</evidence>
<dbReference type="EMBL" id="CP060635">
    <property type="protein sequence ID" value="QNM09988.1"/>
    <property type="molecule type" value="Genomic_DNA"/>
</dbReference>
<evidence type="ECO:0000256" key="1">
    <source>
        <dbReference type="ARBA" id="ARBA00007806"/>
    </source>
</evidence>
<feature type="domain" description="Glycosyl hydrolase family 31 C-terminal" evidence="5">
    <location>
        <begin position="616"/>
        <end position="712"/>
    </location>
</feature>
<dbReference type="Pfam" id="PF17137">
    <property type="entry name" value="DUF5110"/>
    <property type="match status" value="1"/>
</dbReference>
<dbReference type="GO" id="GO:0005975">
    <property type="term" value="P:carbohydrate metabolic process"/>
    <property type="evidence" value="ECO:0007669"/>
    <property type="project" value="InterPro"/>
</dbReference>
<dbReference type="InterPro" id="IPR017853">
    <property type="entry name" value="GH"/>
</dbReference>
<dbReference type="KEGG" id="whj:H9Q79_06855"/>
<dbReference type="Gene3D" id="2.60.40.1180">
    <property type="entry name" value="Golgi alpha-mannosidase II"/>
    <property type="match status" value="2"/>
</dbReference>
<evidence type="ECO:0000259" key="4">
    <source>
        <dbReference type="Pfam" id="PF17137"/>
    </source>
</evidence>
<dbReference type="CDD" id="cd14752">
    <property type="entry name" value="GH31_N"/>
    <property type="match status" value="1"/>
</dbReference>
<feature type="domain" description="Glycoside hydrolase family 31 TIM barrel" evidence="3">
    <location>
        <begin position="254"/>
        <end position="606"/>
    </location>
</feature>
<dbReference type="PANTHER" id="PTHR43863">
    <property type="entry name" value="HYDROLASE, PUTATIVE (AFU_ORTHOLOGUE AFUA_1G03140)-RELATED"/>
    <property type="match status" value="1"/>
</dbReference>
<dbReference type="Gene3D" id="2.60.40.1760">
    <property type="entry name" value="glycosyl hydrolase (family 31)"/>
    <property type="match status" value="1"/>
</dbReference>
<dbReference type="InterPro" id="IPR000322">
    <property type="entry name" value="Glyco_hydro_31_TIM"/>
</dbReference>
<keyword evidence="2" id="KW-0326">Glycosidase</keyword>
<name>A0A7G9GGQ6_9FIRM</name>
<feature type="domain" description="DUF5110" evidence="4">
    <location>
        <begin position="728"/>
        <end position="783"/>
    </location>
</feature>
<dbReference type="GO" id="GO:0004553">
    <property type="term" value="F:hydrolase activity, hydrolyzing O-glycosyl compounds"/>
    <property type="evidence" value="ECO:0007669"/>
    <property type="project" value="InterPro"/>
</dbReference>
<dbReference type="InterPro" id="IPR033403">
    <property type="entry name" value="DUF5110"/>
</dbReference>
<dbReference type="Proteomes" id="UP000515860">
    <property type="component" value="Chromosome"/>
</dbReference>
<evidence type="ECO:0000259" key="5">
    <source>
        <dbReference type="Pfam" id="PF21365"/>
    </source>
</evidence>
<evidence type="ECO:0000259" key="3">
    <source>
        <dbReference type="Pfam" id="PF01055"/>
    </source>
</evidence>
<dbReference type="SUPFAM" id="SSF74650">
    <property type="entry name" value="Galactose mutarotase-like"/>
    <property type="match status" value="1"/>
</dbReference>
<dbReference type="InterPro" id="IPR013780">
    <property type="entry name" value="Glyco_hydro_b"/>
</dbReference>
<gene>
    <name evidence="6" type="ORF">H9Q79_06855</name>
</gene>
<dbReference type="InterPro" id="IPR011013">
    <property type="entry name" value="Gal_mutarotase_sf_dom"/>
</dbReference>
<dbReference type="AlphaFoldDB" id="A0A7G9GGQ6"/>
<dbReference type="Pfam" id="PF21365">
    <property type="entry name" value="Glyco_hydro_31_3rd"/>
    <property type="match status" value="1"/>
</dbReference>
<evidence type="ECO:0000313" key="7">
    <source>
        <dbReference type="Proteomes" id="UP000515860"/>
    </source>
</evidence>